<protein>
    <submittedName>
        <fullName evidence="1">Uncharacterized protein</fullName>
    </submittedName>
</protein>
<sequence length="103" mass="11703">MVRCLISGRLAKMMIHRGKNFPLTQLHFRTTISVNDASSKLMEKLKLVTLAHPMPYKLQWLNSEGELVVTKQVSLAFTLGKCKDEVLCDVVPMDATHILLRRP</sequence>
<evidence type="ECO:0000313" key="1">
    <source>
        <dbReference type="EMBL" id="RDY03433.1"/>
    </source>
</evidence>
<comment type="caution">
    <text evidence="1">The sequence shown here is derived from an EMBL/GenBank/DDBJ whole genome shotgun (WGS) entry which is preliminary data.</text>
</comment>
<organism evidence="1 2">
    <name type="scientific">Mucuna pruriens</name>
    <name type="common">Velvet bean</name>
    <name type="synonym">Dolichos pruriens</name>
    <dbReference type="NCBI Taxonomy" id="157652"/>
    <lineage>
        <taxon>Eukaryota</taxon>
        <taxon>Viridiplantae</taxon>
        <taxon>Streptophyta</taxon>
        <taxon>Embryophyta</taxon>
        <taxon>Tracheophyta</taxon>
        <taxon>Spermatophyta</taxon>
        <taxon>Magnoliopsida</taxon>
        <taxon>eudicotyledons</taxon>
        <taxon>Gunneridae</taxon>
        <taxon>Pentapetalae</taxon>
        <taxon>rosids</taxon>
        <taxon>fabids</taxon>
        <taxon>Fabales</taxon>
        <taxon>Fabaceae</taxon>
        <taxon>Papilionoideae</taxon>
        <taxon>50 kb inversion clade</taxon>
        <taxon>NPAAA clade</taxon>
        <taxon>indigoferoid/millettioid clade</taxon>
        <taxon>Phaseoleae</taxon>
        <taxon>Mucuna</taxon>
    </lineage>
</organism>
<proteinExistence type="predicted"/>
<name>A0A371HKW3_MUCPR</name>
<dbReference type="Proteomes" id="UP000257109">
    <property type="component" value="Unassembled WGS sequence"/>
</dbReference>
<dbReference type="PANTHER" id="PTHR35046:SF9">
    <property type="entry name" value="RNA-DIRECTED DNA POLYMERASE"/>
    <property type="match status" value="1"/>
</dbReference>
<dbReference type="PANTHER" id="PTHR35046">
    <property type="entry name" value="ZINC KNUCKLE (CCHC-TYPE) FAMILY PROTEIN"/>
    <property type="match status" value="1"/>
</dbReference>
<dbReference type="EMBL" id="QJKJ01002300">
    <property type="protein sequence ID" value="RDY03433.1"/>
    <property type="molecule type" value="Genomic_DNA"/>
</dbReference>
<evidence type="ECO:0000313" key="2">
    <source>
        <dbReference type="Proteomes" id="UP000257109"/>
    </source>
</evidence>
<keyword evidence="2" id="KW-1185">Reference proteome</keyword>
<dbReference type="CDD" id="cd00303">
    <property type="entry name" value="retropepsin_like"/>
    <property type="match status" value="1"/>
</dbReference>
<dbReference type="OrthoDB" id="1747743at2759"/>
<reference evidence="1" key="1">
    <citation type="submission" date="2018-05" db="EMBL/GenBank/DDBJ databases">
        <title>Draft genome of Mucuna pruriens seed.</title>
        <authorList>
            <person name="Nnadi N.E."/>
            <person name="Vos R."/>
            <person name="Hasami M.H."/>
            <person name="Devisetty U.K."/>
            <person name="Aguiy J.C."/>
        </authorList>
    </citation>
    <scope>NUCLEOTIDE SEQUENCE [LARGE SCALE GENOMIC DNA]</scope>
    <source>
        <strain evidence="1">JCA_2017</strain>
    </source>
</reference>
<gene>
    <name evidence="1" type="ORF">CR513_12976</name>
</gene>
<feature type="non-terminal residue" evidence="1">
    <location>
        <position position="1"/>
    </location>
</feature>
<dbReference type="AlphaFoldDB" id="A0A371HKW3"/>
<accession>A0A371HKW3</accession>